<name>A0A9D3YHD0_DREPO</name>
<accession>A0A9D3YHD0</accession>
<feature type="transmembrane region" description="Helical" evidence="1">
    <location>
        <begin position="294"/>
        <end position="319"/>
    </location>
</feature>
<dbReference type="EMBL" id="JAIWYP010000015">
    <property type="protein sequence ID" value="KAH3700649.1"/>
    <property type="molecule type" value="Genomic_DNA"/>
</dbReference>
<organism evidence="3 4">
    <name type="scientific">Dreissena polymorpha</name>
    <name type="common">Zebra mussel</name>
    <name type="synonym">Mytilus polymorpha</name>
    <dbReference type="NCBI Taxonomy" id="45954"/>
    <lineage>
        <taxon>Eukaryota</taxon>
        <taxon>Metazoa</taxon>
        <taxon>Spiralia</taxon>
        <taxon>Lophotrochozoa</taxon>
        <taxon>Mollusca</taxon>
        <taxon>Bivalvia</taxon>
        <taxon>Autobranchia</taxon>
        <taxon>Heteroconchia</taxon>
        <taxon>Euheterodonta</taxon>
        <taxon>Imparidentia</taxon>
        <taxon>Neoheterodontei</taxon>
        <taxon>Myida</taxon>
        <taxon>Dreissenoidea</taxon>
        <taxon>Dreissenidae</taxon>
        <taxon>Dreissena</taxon>
    </lineage>
</organism>
<protein>
    <recommendedName>
        <fullName evidence="2">Ig-like domain-containing protein</fullName>
    </recommendedName>
</protein>
<dbReference type="InterPro" id="IPR013783">
    <property type="entry name" value="Ig-like_fold"/>
</dbReference>
<dbReference type="AlphaFoldDB" id="A0A9D3YHD0"/>
<evidence type="ECO:0000256" key="1">
    <source>
        <dbReference type="SAM" id="Phobius"/>
    </source>
</evidence>
<dbReference type="InterPro" id="IPR036179">
    <property type="entry name" value="Ig-like_dom_sf"/>
</dbReference>
<reference evidence="3" key="2">
    <citation type="submission" date="2020-11" db="EMBL/GenBank/DDBJ databases">
        <authorList>
            <person name="McCartney M.A."/>
            <person name="Auch B."/>
            <person name="Kono T."/>
            <person name="Mallez S."/>
            <person name="Becker A."/>
            <person name="Gohl D.M."/>
            <person name="Silverstein K.A.T."/>
            <person name="Koren S."/>
            <person name="Bechman K.B."/>
            <person name="Herman A."/>
            <person name="Abrahante J.E."/>
            <person name="Garbe J."/>
        </authorList>
    </citation>
    <scope>NUCLEOTIDE SEQUENCE</scope>
    <source>
        <strain evidence="3">Duluth1</strain>
        <tissue evidence="3">Whole animal</tissue>
    </source>
</reference>
<feature type="non-terminal residue" evidence="3">
    <location>
        <position position="1"/>
    </location>
</feature>
<feature type="domain" description="Ig-like" evidence="2">
    <location>
        <begin position="8"/>
        <end position="105"/>
    </location>
</feature>
<dbReference type="InterPro" id="IPR007110">
    <property type="entry name" value="Ig-like_dom"/>
</dbReference>
<dbReference type="Gene3D" id="2.60.40.10">
    <property type="entry name" value="Immunoglobulins"/>
    <property type="match status" value="1"/>
</dbReference>
<dbReference type="SUPFAM" id="SSF48726">
    <property type="entry name" value="Immunoglobulin"/>
    <property type="match status" value="1"/>
</dbReference>
<keyword evidence="1" id="KW-0812">Transmembrane</keyword>
<dbReference type="Proteomes" id="UP000828390">
    <property type="component" value="Unassembled WGS sequence"/>
</dbReference>
<comment type="caution">
    <text evidence="3">The sequence shown here is derived from an EMBL/GenBank/DDBJ whole genome shotgun (WGS) entry which is preliminary data.</text>
</comment>
<keyword evidence="1" id="KW-0472">Membrane</keyword>
<proteinExistence type="predicted"/>
<sequence length="351" mass="37764">MICGLSENDLTIEPRHAVVANGTRMTLSCTIPASVPEEHPDTRFWMVHNGKNLTSDPSAPAYKNNNTEAFAAFDAEIASNTDASVYTCVVATSGKWADTNRAEVNGTVLVVSVEQAPVFAEVGKDTRVACLRPPSAQLPKIIVTLNEHLSCDVDVIAETRTLQSLEEADTEIDCYITTERACLQYGNMGNAVDKGAVIKHRLDVIGFQINDTVAHEVCIAFRTSLGTSINISLALKNGTVVEHGLLNIFYGNITSKCFNRTDDVVELVFITSEGHEFRKDLSLAREISEEKNPIGLVVGIVAAAVAIVGLGLGVILCYCKKRLPCQAGSETLANINQGRAGNDSEGKRCHG</sequence>
<evidence type="ECO:0000259" key="2">
    <source>
        <dbReference type="PROSITE" id="PS50835"/>
    </source>
</evidence>
<evidence type="ECO:0000313" key="4">
    <source>
        <dbReference type="Proteomes" id="UP000828390"/>
    </source>
</evidence>
<keyword evidence="1" id="KW-1133">Transmembrane helix</keyword>
<dbReference type="PROSITE" id="PS50835">
    <property type="entry name" value="IG_LIKE"/>
    <property type="match status" value="1"/>
</dbReference>
<gene>
    <name evidence="3" type="ORF">DPMN_075626</name>
</gene>
<reference evidence="3" key="1">
    <citation type="journal article" date="2019" name="bioRxiv">
        <title>The Genome of the Zebra Mussel, Dreissena polymorpha: A Resource for Invasive Species Research.</title>
        <authorList>
            <person name="McCartney M.A."/>
            <person name="Auch B."/>
            <person name="Kono T."/>
            <person name="Mallez S."/>
            <person name="Zhang Y."/>
            <person name="Obille A."/>
            <person name="Becker A."/>
            <person name="Abrahante J.E."/>
            <person name="Garbe J."/>
            <person name="Badalamenti J.P."/>
            <person name="Herman A."/>
            <person name="Mangelson H."/>
            <person name="Liachko I."/>
            <person name="Sullivan S."/>
            <person name="Sone E.D."/>
            <person name="Koren S."/>
            <person name="Silverstein K.A.T."/>
            <person name="Beckman K.B."/>
            <person name="Gohl D.M."/>
        </authorList>
    </citation>
    <scope>NUCLEOTIDE SEQUENCE</scope>
    <source>
        <strain evidence="3">Duluth1</strain>
        <tissue evidence="3">Whole animal</tissue>
    </source>
</reference>
<evidence type="ECO:0000313" key="3">
    <source>
        <dbReference type="EMBL" id="KAH3700649.1"/>
    </source>
</evidence>
<keyword evidence="4" id="KW-1185">Reference proteome</keyword>